<evidence type="ECO:0000313" key="1">
    <source>
        <dbReference type="EMBL" id="MPM60716.1"/>
    </source>
</evidence>
<dbReference type="EMBL" id="VSSQ01017945">
    <property type="protein sequence ID" value="MPM60716.1"/>
    <property type="molecule type" value="Genomic_DNA"/>
</dbReference>
<reference evidence="1" key="1">
    <citation type="submission" date="2019-08" db="EMBL/GenBank/DDBJ databases">
        <authorList>
            <person name="Kucharzyk K."/>
            <person name="Murdoch R.W."/>
            <person name="Higgins S."/>
            <person name="Loffler F."/>
        </authorList>
    </citation>
    <scope>NUCLEOTIDE SEQUENCE</scope>
</reference>
<sequence>MNKVEIFELAKQLGEEILKTPETKRILDAKAAYESNEKAVELVESYNKIQNEYQEKITVGELSKEEYEKATNELIEKGQQLRENAVTSELINAENAFNEYMSKIYKIISTTISGEEMTEEDLNCSGSCESCGGCH</sequence>
<organism evidence="1">
    <name type="scientific">bioreactor metagenome</name>
    <dbReference type="NCBI Taxonomy" id="1076179"/>
    <lineage>
        <taxon>unclassified sequences</taxon>
        <taxon>metagenomes</taxon>
        <taxon>ecological metagenomes</taxon>
    </lineage>
</organism>
<dbReference type="Gene3D" id="1.20.1500.10">
    <property type="entry name" value="YheA/YmcA-like"/>
    <property type="match status" value="1"/>
</dbReference>
<dbReference type="InterPro" id="IPR023378">
    <property type="entry name" value="YheA/YmcA-like_dom_sf"/>
</dbReference>
<evidence type="ECO:0008006" key="2">
    <source>
        <dbReference type="Google" id="ProtNLM"/>
    </source>
</evidence>
<comment type="caution">
    <text evidence="1">The sequence shown here is derived from an EMBL/GenBank/DDBJ whole genome shotgun (WGS) entry which is preliminary data.</text>
</comment>
<accession>A0A645B6N0</accession>
<protein>
    <recommendedName>
        <fullName evidence="2">YlbF family regulator</fullName>
    </recommendedName>
</protein>
<gene>
    <name evidence="1" type="ORF">SDC9_107568</name>
</gene>
<dbReference type="InterPro" id="IPR010368">
    <property type="entry name" value="Com_YlbF"/>
</dbReference>
<dbReference type="Pfam" id="PF06133">
    <property type="entry name" value="Com_YlbF"/>
    <property type="match status" value="1"/>
</dbReference>
<name>A0A645B6N0_9ZZZZ</name>
<dbReference type="AlphaFoldDB" id="A0A645B6N0"/>
<proteinExistence type="predicted"/>
<dbReference type="SUPFAM" id="SSF158622">
    <property type="entry name" value="YheA/YmcA-like"/>
    <property type="match status" value="1"/>
</dbReference>